<organism evidence="2 3">
    <name type="scientific">Eumeta variegata</name>
    <name type="common">Bagworm moth</name>
    <name type="synonym">Eumeta japonica</name>
    <dbReference type="NCBI Taxonomy" id="151549"/>
    <lineage>
        <taxon>Eukaryota</taxon>
        <taxon>Metazoa</taxon>
        <taxon>Ecdysozoa</taxon>
        <taxon>Arthropoda</taxon>
        <taxon>Hexapoda</taxon>
        <taxon>Insecta</taxon>
        <taxon>Pterygota</taxon>
        <taxon>Neoptera</taxon>
        <taxon>Endopterygota</taxon>
        <taxon>Lepidoptera</taxon>
        <taxon>Glossata</taxon>
        <taxon>Ditrysia</taxon>
        <taxon>Tineoidea</taxon>
        <taxon>Psychidae</taxon>
        <taxon>Oiketicinae</taxon>
        <taxon>Eumeta</taxon>
    </lineage>
</organism>
<name>A0A4C1T7S0_EUMVA</name>
<evidence type="ECO:0000256" key="1">
    <source>
        <dbReference type="SAM" id="MobiDB-lite"/>
    </source>
</evidence>
<feature type="compositionally biased region" description="Low complexity" evidence="1">
    <location>
        <begin position="134"/>
        <end position="148"/>
    </location>
</feature>
<proteinExistence type="predicted"/>
<accession>A0A4C1T7S0</accession>
<keyword evidence="3" id="KW-1185">Reference proteome</keyword>
<feature type="region of interest" description="Disordered" evidence="1">
    <location>
        <begin position="134"/>
        <end position="181"/>
    </location>
</feature>
<evidence type="ECO:0000313" key="3">
    <source>
        <dbReference type="Proteomes" id="UP000299102"/>
    </source>
</evidence>
<gene>
    <name evidence="2" type="ORF">EVAR_76396_1</name>
</gene>
<protein>
    <submittedName>
        <fullName evidence="2">Uncharacterized protein</fullName>
    </submittedName>
</protein>
<sequence>MDLAFVKSCSSTCRFRNEFHKNETGHTLFPSENILSAVGGEFPPRARDVRTGSPRAHLTRHTVGYRTRTDRTRDVQAPPPCAELPVPRRAAPRDRKELFSARLHSRPPRYTDLIASAGTDSLSRTQLHRCLSPARAHALARPAASRSHGGARGPERDARRRHSLPTRFASARWEAPGPPKKIALKRAELSDRRINAAPGPAGAGAAALMRFMSDL</sequence>
<dbReference type="AlphaFoldDB" id="A0A4C1T7S0"/>
<dbReference type="Proteomes" id="UP000299102">
    <property type="component" value="Unassembled WGS sequence"/>
</dbReference>
<evidence type="ECO:0000313" key="2">
    <source>
        <dbReference type="EMBL" id="GBP10559.1"/>
    </source>
</evidence>
<dbReference type="EMBL" id="BGZK01000041">
    <property type="protein sequence ID" value="GBP10559.1"/>
    <property type="molecule type" value="Genomic_DNA"/>
</dbReference>
<feature type="region of interest" description="Disordered" evidence="1">
    <location>
        <begin position="67"/>
        <end position="94"/>
    </location>
</feature>
<reference evidence="2 3" key="1">
    <citation type="journal article" date="2019" name="Commun. Biol.">
        <title>The bagworm genome reveals a unique fibroin gene that provides high tensile strength.</title>
        <authorList>
            <person name="Kono N."/>
            <person name="Nakamura H."/>
            <person name="Ohtoshi R."/>
            <person name="Tomita M."/>
            <person name="Numata K."/>
            <person name="Arakawa K."/>
        </authorList>
    </citation>
    <scope>NUCLEOTIDE SEQUENCE [LARGE SCALE GENOMIC DNA]</scope>
</reference>
<comment type="caution">
    <text evidence="2">The sequence shown here is derived from an EMBL/GenBank/DDBJ whole genome shotgun (WGS) entry which is preliminary data.</text>
</comment>